<evidence type="ECO:0000259" key="1">
    <source>
        <dbReference type="Pfam" id="PF13456"/>
    </source>
</evidence>
<dbReference type="Proteomes" id="UP000626092">
    <property type="component" value="Unassembled WGS sequence"/>
</dbReference>
<dbReference type="EMBL" id="WJXA01000003">
    <property type="protein sequence ID" value="KAF7148802.1"/>
    <property type="molecule type" value="Genomic_DNA"/>
</dbReference>
<dbReference type="InterPro" id="IPR002156">
    <property type="entry name" value="RNaseH_domain"/>
</dbReference>
<evidence type="ECO:0000313" key="3">
    <source>
        <dbReference type="Proteomes" id="UP000626092"/>
    </source>
</evidence>
<accession>A0A834H8U2</accession>
<dbReference type="PANTHER" id="PTHR47074:SF11">
    <property type="entry name" value="REVERSE TRANSCRIPTASE-LIKE PROTEIN"/>
    <property type="match status" value="1"/>
</dbReference>
<dbReference type="InterPro" id="IPR036397">
    <property type="entry name" value="RNaseH_sf"/>
</dbReference>
<keyword evidence="3" id="KW-1185">Reference proteome</keyword>
<dbReference type="PANTHER" id="PTHR47074">
    <property type="entry name" value="BNAC02G40300D PROTEIN"/>
    <property type="match status" value="1"/>
</dbReference>
<evidence type="ECO:0000313" key="2">
    <source>
        <dbReference type="EMBL" id="KAF7148802.1"/>
    </source>
</evidence>
<sequence>MNQRQKRVRVVLHQLQIDHNGISSIRSQRGDATFVSVLRDWKGALVDGRVARAKVANPLLGKLLAIRLACGMARALGISNVYIESNNQQAIKLSVSELVPPWEVLPLVLDIRQLRQYLGLSFSWVKRSGNLLAHTVATKALRNLLPFSWVAAPPFFLSSVVNSESFPVL</sequence>
<dbReference type="GO" id="GO:0004523">
    <property type="term" value="F:RNA-DNA hybrid ribonuclease activity"/>
    <property type="evidence" value="ECO:0007669"/>
    <property type="project" value="InterPro"/>
</dbReference>
<reference evidence="2" key="1">
    <citation type="submission" date="2019-11" db="EMBL/GenBank/DDBJ databases">
        <authorList>
            <person name="Liu Y."/>
            <person name="Hou J."/>
            <person name="Li T.-Q."/>
            <person name="Guan C.-H."/>
            <person name="Wu X."/>
            <person name="Wu H.-Z."/>
            <person name="Ling F."/>
            <person name="Zhang R."/>
            <person name="Shi X.-G."/>
            <person name="Ren J.-P."/>
            <person name="Chen E.-F."/>
            <person name="Sun J.-M."/>
        </authorList>
    </citation>
    <scope>NUCLEOTIDE SEQUENCE</scope>
    <source>
        <strain evidence="2">Adult_tree_wgs_1</strain>
        <tissue evidence="2">Leaves</tissue>
    </source>
</reference>
<dbReference type="InterPro" id="IPR044730">
    <property type="entry name" value="RNase_H-like_dom_plant"/>
</dbReference>
<dbReference type="OrthoDB" id="1906820at2759"/>
<dbReference type="Gene3D" id="3.30.420.10">
    <property type="entry name" value="Ribonuclease H-like superfamily/Ribonuclease H"/>
    <property type="match status" value="1"/>
</dbReference>
<feature type="domain" description="RNase H type-1" evidence="1">
    <location>
        <begin position="24"/>
        <end position="140"/>
    </location>
</feature>
<dbReference type="InterPro" id="IPR012337">
    <property type="entry name" value="RNaseH-like_sf"/>
</dbReference>
<dbReference type="Pfam" id="PF13456">
    <property type="entry name" value="RVT_3"/>
    <property type="match status" value="1"/>
</dbReference>
<name>A0A834H8U2_RHOSS</name>
<gene>
    <name evidence="2" type="ORF">RHSIM_Rhsim03G0134300</name>
</gene>
<dbReference type="GO" id="GO:0003676">
    <property type="term" value="F:nucleic acid binding"/>
    <property type="evidence" value="ECO:0007669"/>
    <property type="project" value="InterPro"/>
</dbReference>
<protein>
    <recommendedName>
        <fullName evidence="1">RNase H type-1 domain-containing protein</fullName>
    </recommendedName>
</protein>
<comment type="caution">
    <text evidence="2">The sequence shown here is derived from an EMBL/GenBank/DDBJ whole genome shotgun (WGS) entry which is preliminary data.</text>
</comment>
<proteinExistence type="predicted"/>
<dbReference type="CDD" id="cd06222">
    <property type="entry name" value="RNase_H_like"/>
    <property type="match status" value="1"/>
</dbReference>
<dbReference type="SUPFAM" id="SSF53098">
    <property type="entry name" value="Ribonuclease H-like"/>
    <property type="match status" value="1"/>
</dbReference>
<dbReference type="AlphaFoldDB" id="A0A834H8U2"/>
<dbReference type="InterPro" id="IPR052929">
    <property type="entry name" value="RNase_H-like_EbsB-rel"/>
</dbReference>
<organism evidence="2 3">
    <name type="scientific">Rhododendron simsii</name>
    <name type="common">Sims's rhododendron</name>
    <dbReference type="NCBI Taxonomy" id="118357"/>
    <lineage>
        <taxon>Eukaryota</taxon>
        <taxon>Viridiplantae</taxon>
        <taxon>Streptophyta</taxon>
        <taxon>Embryophyta</taxon>
        <taxon>Tracheophyta</taxon>
        <taxon>Spermatophyta</taxon>
        <taxon>Magnoliopsida</taxon>
        <taxon>eudicotyledons</taxon>
        <taxon>Gunneridae</taxon>
        <taxon>Pentapetalae</taxon>
        <taxon>asterids</taxon>
        <taxon>Ericales</taxon>
        <taxon>Ericaceae</taxon>
        <taxon>Ericoideae</taxon>
        <taxon>Rhodoreae</taxon>
        <taxon>Rhododendron</taxon>
    </lineage>
</organism>